<dbReference type="PANTHER" id="PTHR11731:SF193">
    <property type="entry name" value="DIPEPTIDYL PEPTIDASE 9"/>
    <property type="match status" value="1"/>
</dbReference>
<dbReference type="InterPro" id="IPR029058">
    <property type="entry name" value="AB_hydrolase_fold"/>
</dbReference>
<dbReference type="SUPFAM" id="SSF82171">
    <property type="entry name" value="DPP6 N-terminal domain-like"/>
    <property type="match status" value="1"/>
</dbReference>
<dbReference type="InterPro" id="IPR002469">
    <property type="entry name" value="Peptidase_S9B_N"/>
</dbReference>
<name>A0A7R9ACK7_9CRUS</name>
<dbReference type="Pfam" id="PF00326">
    <property type="entry name" value="Peptidase_S9"/>
    <property type="match status" value="1"/>
</dbReference>
<dbReference type="Pfam" id="PF00930">
    <property type="entry name" value="DPPIV_N"/>
    <property type="match status" value="1"/>
</dbReference>
<evidence type="ECO:0000259" key="1">
    <source>
        <dbReference type="Pfam" id="PF00326"/>
    </source>
</evidence>
<organism evidence="3">
    <name type="scientific">Darwinula stevensoni</name>
    <dbReference type="NCBI Taxonomy" id="69355"/>
    <lineage>
        <taxon>Eukaryota</taxon>
        <taxon>Metazoa</taxon>
        <taxon>Ecdysozoa</taxon>
        <taxon>Arthropoda</taxon>
        <taxon>Crustacea</taxon>
        <taxon>Oligostraca</taxon>
        <taxon>Ostracoda</taxon>
        <taxon>Podocopa</taxon>
        <taxon>Podocopida</taxon>
        <taxon>Darwinulocopina</taxon>
        <taxon>Darwinuloidea</taxon>
        <taxon>Darwinulidae</taxon>
        <taxon>Darwinula</taxon>
    </lineage>
</organism>
<dbReference type="SUPFAM" id="SSF53474">
    <property type="entry name" value="alpha/beta-Hydrolases"/>
    <property type="match status" value="1"/>
</dbReference>
<dbReference type="InterPro" id="IPR001375">
    <property type="entry name" value="Peptidase_S9_cat"/>
</dbReference>
<feature type="domain" description="Dipeptidylpeptidase IV N-terminal" evidence="2">
    <location>
        <begin position="23"/>
        <end position="348"/>
    </location>
</feature>
<sequence>MNDETKTLRRILCCAGKEYVLTHYSWEGDALVRAGLPSYVIQEEFHRYDGYWWRPTMTNDGVCHILYEEVDETGVETYKIGSGMSPEETTEEQRFPRAGSRNARFALKVLRFHLPFGNGKAEEDEEREDDVNVDVDVLTGSLELLFPWAEYLIDANWTPDGSSIWVKLLDRKQRQLEGALLPLETFSLPSIVDEEETETESSLPDPLVFLHLESPTSYLNSRLVCPKVDGVVRFIESWPRDIIYSTEQSGYQHLYFASCGQENSVRTRQLTKGPWVVMAEEIWVDEEKNLIYFLANKDTPLEKHLYVASYLQESEPVCLTQQGLSHHVFLDKGCRILVSSCSRLDMPPLTQVFRILSSKDIHGITIEPVGQLLPSPDSNAWVGYTPPEVHACQISSGETLYALFFPPRNLVPGQKYPVILNVYGGPKVQIVTNSFKGRRELRNHVLASMGYCVVCIDGRGSANRGFLFESHIFGRLGLVELDDQVEVLSWLADQNPYMDMNRVAIHGWSYGGYISLMALVSYPHVFKVSVAAAPVTSWRLYDTGYTERYIDLPQANPDGYDNGSVLSHVHKFPEE</sequence>
<evidence type="ECO:0000313" key="4">
    <source>
        <dbReference type="Proteomes" id="UP000677054"/>
    </source>
</evidence>
<dbReference type="Gene3D" id="3.40.50.1820">
    <property type="entry name" value="alpha/beta hydrolase"/>
    <property type="match status" value="1"/>
</dbReference>
<dbReference type="OrthoDB" id="16520at2759"/>
<proteinExistence type="predicted"/>
<keyword evidence="4" id="KW-1185">Reference proteome</keyword>
<gene>
    <name evidence="3" type="ORF">DSTB1V02_LOCUS11320</name>
</gene>
<reference evidence="3" key="1">
    <citation type="submission" date="2020-11" db="EMBL/GenBank/DDBJ databases">
        <authorList>
            <person name="Tran Van P."/>
        </authorList>
    </citation>
    <scope>NUCLEOTIDE SEQUENCE</scope>
</reference>
<dbReference type="InterPro" id="IPR050278">
    <property type="entry name" value="Serine_Prot_S9B/DPPIV"/>
</dbReference>
<feature type="domain" description="Peptidase S9 prolyl oligopeptidase catalytic" evidence="1">
    <location>
        <begin position="443"/>
        <end position="571"/>
    </location>
</feature>
<dbReference type="EMBL" id="LR903148">
    <property type="protein sequence ID" value="CAD7251554.1"/>
    <property type="molecule type" value="Genomic_DNA"/>
</dbReference>
<accession>A0A7R9ACK7</accession>
<protein>
    <recommendedName>
        <fullName evidence="5">Dipeptidyl peptidase 8</fullName>
    </recommendedName>
</protein>
<evidence type="ECO:0008006" key="5">
    <source>
        <dbReference type="Google" id="ProtNLM"/>
    </source>
</evidence>
<dbReference type="GO" id="GO:0008236">
    <property type="term" value="F:serine-type peptidase activity"/>
    <property type="evidence" value="ECO:0007669"/>
    <property type="project" value="InterPro"/>
</dbReference>
<dbReference type="GO" id="GO:0008239">
    <property type="term" value="F:dipeptidyl-peptidase activity"/>
    <property type="evidence" value="ECO:0007669"/>
    <property type="project" value="TreeGrafter"/>
</dbReference>
<dbReference type="Gene3D" id="2.140.10.30">
    <property type="entry name" value="Dipeptidylpeptidase IV, N-terminal domain"/>
    <property type="match status" value="1"/>
</dbReference>
<dbReference type="PANTHER" id="PTHR11731">
    <property type="entry name" value="PROTEASE FAMILY S9B,C DIPEPTIDYL-PEPTIDASE IV-RELATED"/>
    <property type="match status" value="1"/>
</dbReference>
<evidence type="ECO:0000259" key="2">
    <source>
        <dbReference type="Pfam" id="PF00930"/>
    </source>
</evidence>
<dbReference type="GO" id="GO:0006508">
    <property type="term" value="P:proteolysis"/>
    <property type="evidence" value="ECO:0007669"/>
    <property type="project" value="InterPro"/>
</dbReference>
<evidence type="ECO:0000313" key="3">
    <source>
        <dbReference type="EMBL" id="CAD7251554.1"/>
    </source>
</evidence>
<dbReference type="AlphaFoldDB" id="A0A7R9ACK7"/>
<dbReference type="Proteomes" id="UP000677054">
    <property type="component" value="Unassembled WGS sequence"/>
</dbReference>
<dbReference type="EMBL" id="CAJPEV010003631">
    <property type="protein sequence ID" value="CAG0900196.1"/>
    <property type="molecule type" value="Genomic_DNA"/>
</dbReference>